<organism evidence="2 3">
    <name type="scientific">Motilibacter deserti</name>
    <dbReference type="NCBI Taxonomy" id="2714956"/>
    <lineage>
        <taxon>Bacteria</taxon>
        <taxon>Bacillati</taxon>
        <taxon>Actinomycetota</taxon>
        <taxon>Actinomycetes</taxon>
        <taxon>Motilibacterales</taxon>
        <taxon>Motilibacteraceae</taxon>
        <taxon>Motilibacter</taxon>
    </lineage>
</organism>
<evidence type="ECO:0008006" key="4">
    <source>
        <dbReference type="Google" id="ProtNLM"/>
    </source>
</evidence>
<feature type="compositionally biased region" description="Basic and acidic residues" evidence="1">
    <location>
        <begin position="8"/>
        <end position="20"/>
    </location>
</feature>
<dbReference type="Proteomes" id="UP000800981">
    <property type="component" value="Unassembled WGS sequence"/>
</dbReference>
<dbReference type="EMBL" id="JAANNP010000003">
    <property type="protein sequence ID" value="NHC13838.1"/>
    <property type="molecule type" value="Genomic_DNA"/>
</dbReference>
<gene>
    <name evidence="2" type="ORF">G9H71_08595</name>
</gene>
<keyword evidence="3" id="KW-1185">Reference proteome</keyword>
<dbReference type="RefSeq" id="WP_166280781.1">
    <property type="nucleotide sequence ID" value="NZ_JAANNP010000003.1"/>
</dbReference>
<protein>
    <recommendedName>
        <fullName evidence="4">EcsC family protein</fullName>
    </recommendedName>
</protein>
<name>A0ABX0GTK1_9ACTN</name>
<proteinExistence type="predicted"/>
<evidence type="ECO:0000313" key="2">
    <source>
        <dbReference type="EMBL" id="NHC13838.1"/>
    </source>
</evidence>
<evidence type="ECO:0000256" key="1">
    <source>
        <dbReference type="SAM" id="MobiDB-lite"/>
    </source>
</evidence>
<sequence length="263" mass="27204">MRAGEAPETAREDEPADRGQRPGVGAELVRVVTAHENEDQDRGERARQVGRLAAALAASARAAGARAVLGGRWLVDQLLEAAPRIPVRDRDTLRAHHPGLADDQVAELLIRAASRSTAAIGAAGGAVMAGSWALPPSVVLSAPAEVAAEALAVAAVEVKLVAELHALYLVTPPGAGPQRAAGFVMAWASGRGIDPRDPRWMSSAVSSAAKAQIRRRMAGRAARGVTTLGPLLTGAVAGATVNNRATRALGTRVHADLRRQAGR</sequence>
<accession>A0ABX0GTK1</accession>
<evidence type="ECO:0000313" key="3">
    <source>
        <dbReference type="Proteomes" id="UP000800981"/>
    </source>
</evidence>
<feature type="region of interest" description="Disordered" evidence="1">
    <location>
        <begin position="1"/>
        <end position="24"/>
    </location>
</feature>
<reference evidence="2 3" key="1">
    <citation type="submission" date="2020-03" db="EMBL/GenBank/DDBJ databases">
        <title>Two novel Motilibacter sp.</title>
        <authorList>
            <person name="Liu S."/>
        </authorList>
    </citation>
    <scope>NUCLEOTIDE SEQUENCE [LARGE SCALE GENOMIC DNA]</scope>
    <source>
        <strain evidence="2 3">E257</strain>
    </source>
</reference>
<comment type="caution">
    <text evidence="2">The sequence shown here is derived from an EMBL/GenBank/DDBJ whole genome shotgun (WGS) entry which is preliminary data.</text>
</comment>